<evidence type="ECO:0000313" key="3">
    <source>
        <dbReference type="RefSeq" id="XP_003738038.1"/>
    </source>
</evidence>
<evidence type="ECO:0000256" key="1">
    <source>
        <dbReference type="SAM" id="MobiDB-lite"/>
    </source>
</evidence>
<feature type="region of interest" description="Disordered" evidence="1">
    <location>
        <begin position="1"/>
        <end position="86"/>
    </location>
</feature>
<feature type="compositionally biased region" description="Polar residues" evidence="1">
    <location>
        <begin position="810"/>
        <end position="839"/>
    </location>
</feature>
<feature type="compositionally biased region" description="Basic and acidic residues" evidence="1">
    <location>
        <begin position="473"/>
        <end position="498"/>
    </location>
</feature>
<feature type="compositionally biased region" description="Polar residues" evidence="1">
    <location>
        <begin position="307"/>
        <end position="322"/>
    </location>
</feature>
<feature type="compositionally biased region" description="Low complexity" evidence="1">
    <location>
        <begin position="362"/>
        <end position="371"/>
    </location>
</feature>
<name>A0AAJ6QMV5_9ACAR</name>
<sequence>MGSATNEMCDDEPLPPGVLADDDDAAPPGVSASPPQIADENSQYSLTDSLSEPDSDGPPGAWDNDAPPGVEDAYPPPPPPPPPPKVYIPDEEMMEKLTYARVKVEFIDIMKQMPFPKEAYEALAASPSPNLLFRELIKKGLVPMPPSDALADLPPLEMFDDLEGSIYREGISSLVRHLLPFCEEDISYLTKVPPNAVPLSEIASQVFGIKKETPRYQIRIPSPEYQPPPIEERVPTPPPPPEPIPESRFRVKKLLEQKRLELARRKAQMKMTPSQLLNLKNSLRKQEKEELILPTECEAKLDESSQESETALSSRSLDSGVTSPDMKERRSRHGFAPKRSATPPRRPMRSPPPMNTKDRSSSSESSSGGKSAQKGPRDKIVMDKPIVEAKENGSLGSFSMKINQVSKGGMKDTLRKLSFGTEEEEDIERIEREKRENEEKKRKAAEEEAELARIKREKREARDKSKGSKKPKREREDTSPVKSQERKFHPIKKEEVQVRVRPLVPETASVSPTPPEVTEFSRPAKMPKFEAAPVQSPPKDASLDDPEAEEEKRLLEQMLKAQAELEKLKQRRLQQLQCKAATPNEPVSSSQEKPAEMETNAQTAQEVKTEATKVSHQQESSVSKVEKEEKKSGKKAKKKDKKSKKKHKKEKDENRPKPRKPSAEATAAVAKLPELDLAAFRDDELDHITDRTFKRHLRVPLCGIRYTLTEPSLKFSANLRHLVELTQIVDRERPVQSYVSHRLIENEVEPMDDEAEMEVSPVKTHNLIQINTIEGPIPYPEENFKNTLEDYSVNYQGNLLEVPIVCAAESTSSGNSPPTIPTFTSNAPQEQDSPESTTGPPKPCLSKTRRSNQPKSVSFFDGTAPEKDPLALSPPPPSQLLAERRKNRQRVSLLPPAAAVNAHVLTRQNLPPPPPPVGDAPVLYALDPINKQVYEILHPGNGIAITPGGVRSLDAQKYIYGEVVHTNETVLVENFLHLVYKFPYLINGESE</sequence>
<feature type="compositionally biased region" description="Pro residues" evidence="1">
    <location>
        <begin position="224"/>
        <end position="244"/>
    </location>
</feature>
<keyword evidence="2" id="KW-1185">Reference proteome</keyword>
<feature type="compositionally biased region" description="Polar residues" evidence="1">
    <location>
        <begin position="394"/>
        <end position="406"/>
    </location>
</feature>
<dbReference type="RefSeq" id="XP_003738038.1">
    <property type="nucleotide sequence ID" value="XM_003737990.1"/>
</dbReference>
<evidence type="ECO:0000313" key="2">
    <source>
        <dbReference type="Proteomes" id="UP000694867"/>
    </source>
</evidence>
<feature type="compositionally biased region" description="Basic residues" evidence="1">
    <location>
        <begin position="632"/>
        <end position="649"/>
    </location>
</feature>
<feature type="compositionally biased region" description="Basic and acidic residues" evidence="1">
    <location>
        <begin position="429"/>
        <end position="466"/>
    </location>
</feature>
<accession>A0AAJ6QMV5</accession>
<protein>
    <submittedName>
        <fullName evidence="3">Apical junction molecule</fullName>
    </submittedName>
</protein>
<feature type="region of interest" description="Disordered" evidence="1">
    <location>
        <begin position="576"/>
        <end position="667"/>
    </location>
</feature>
<dbReference type="KEGG" id="goe:100905604"/>
<proteinExistence type="predicted"/>
<dbReference type="PANTHER" id="PTHR48125:SF12">
    <property type="entry name" value="AT HOOK TRANSCRIPTION FACTOR FAMILY-RELATED"/>
    <property type="match status" value="1"/>
</dbReference>
<dbReference type="PANTHER" id="PTHR48125">
    <property type="entry name" value="LP07818P1"/>
    <property type="match status" value="1"/>
</dbReference>
<dbReference type="Proteomes" id="UP000694867">
    <property type="component" value="Unplaced"/>
</dbReference>
<feature type="region of interest" description="Disordered" evidence="1">
    <location>
        <begin position="219"/>
        <end position="248"/>
    </location>
</feature>
<feature type="region of interest" description="Disordered" evidence="1">
    <location>
        <begin position="810"/>
        <end position="887"/>
    </location>
</feature>
<feature type="compositionally biased region" description="Polar residues" evidence="1">
    <location>
        <begin position="39"/>
        <end position="52"/>
    </location>
</feature>
<gene>
    <name evidence="3" type="primary">LOC100905604</name>
</gene>
<dbReference type="AlphaFoldDB" id="A0AAJ6QMV5"/>
<organism evidence="2 3">
    <name type="scientific">Galendromus occidentalis</name>
    <name type="common">western predatory mite</name>
    <dbReference type="NCBI Taxonomy" id="34638"/>
    <lineage>
        <taxon>Eukaryota</taxon>
        <taxon>Metazoa</taxon>
        <taxon>Ecdysozoa</taxon>
        <taxon>Arthropoda</taxon>
        <taxon>Chelicerata</taxon>
        <taxon>Arachnida</taxon>
        <taxon>Acari</taxon>
        <taxon>Parasitiformes</taxon>
        <taxon>Mesostigmata</taxon>
        <taxon>Gamasina</taxon>
        <taxon>Phytoseioidea</taxon>
        <taxon>Phytoseiidae</taxon>
        <taxon>Typhlodrominae</taxon>
        <taxon>Galendromus</taxon>
    </lineage>
</organism>
<feature type="region of interest" description="Disordered" evidence="1">
    <location>
        <begin position="296"/>
        <end position="551"/>
    </location>
</feature>
<feature type="compositionally biased region" description="Basic and acidic residues" evidence="1">
    <location>
        <begin position="375"/>
        <end position="391"/>
    </location>
</feature>
<feature type="compositionally biased region" description="Pro residues" evidence="1">
    <location>
        <begin position="74"/>
        <end position="86"/>
    </location>
</feature>
<reference evidence="3" key="1">
    <citation type="submission" date="2025-08" db="UniProtKB">
        <authorList>
            <consortium name="RefSeq"/>
        </authorList>
    </citation>
    <scope>IDENTIFICATION</scope>
</reference>
<dbReference type="GeneID" id="100905604"/>